<gene>
    <name evidence="4" type="ORF">S03H2_04011</name>
</gene>
<dbReference type="FunFam" id="3.40.50.970:FF:000012">
    <property type="entry name" value="Pyruvate:ferredoxin (Flavodoxin) oxidoreductase"/>
    <property type="match status" value="1"/>
</dbReference>
<dbReference type="InterPro" id="IPR002880">
    <property type="entry name" value="Pyrv_Fd/Flavodoxin_OxRdtase_N"/>
</dbReference>
<dbReference type="Gene3D" id="3.40.50.920">
    <property type="match status" value="1"/>
</dbReference>
<dbReference type="SUPFAM" id="SSF52922">
    <property type="entry name" value="TK C-terminal domain-like"/>
    <property type="match status" value="1"/>
</dbReference>
<dbReference type="GO" id="GO:0019752">
    <property type="term" value="P:carboxylic acid metabolic process"/>
    <property type="evidence" value="ECO:0007669"/>
    <property type="project" value="UniProtKB-ARBA"/>
</dbReference>
<dbReference type="PANTHER" id="PTHR32154">
    <property type="entry name" value="PYRUVATE-FLAVODOXIN OXIDOREDUCTASE-RELATED"/>
    <property type="match status" value="1"/>
</dbReference>
<organism evidence="4">
    <name type="scientific">marine sediment metagenome</name>
    <dbReference type="NCBI Taxonomy" id="412755"/>
    <lineage>
        <taxon>unclassified sequences</taxon>
        <taxon>metagenomes</taxon>
        <taxon>ecological metagenomes</taxon>
    </lineage>
</organism>
<feature type="domain" description="Pyruvate:ferredoxin oxidoreductase core" evidence="3">
    <location>
        <begin position="274"/>
        <end position="376"/>
    </location>
</feature>
<feature type="non-terminal residue" evidence="4">
    <location>
        <position position="1"/>
    </location>
</feature>
<evidence type="ECO:0000313" key="4">
    <source>
        <dbReference type="EMBL" id="GAH18886.1"/>
    </source>
</evidence>
<dbReference type="FunFam" id="3.40.50.920:FF:000010">
    <property type="entry name" value="Pyruvate ferredoxin oxidoreductase, alpha subunit"/>
    <property type="match status" value="1"/>
</dbReference>
<dbReference type="InterPro" id="IPR050722">
    <property type="entry name" value="Pyruvate:ferred/Flavod_OxRd"/>
</dbReference>
<dbReference type="Pfam" id="PF01855">
    <property type="entry name" value="POR_N"/>
    <property type="match status" value="1"/>
</dbReference>
<dbReference type="EMBL" id="BARU01001547">
    <property type="protein sequence ID" value="GAH18886.1"/>
    <property type="molecule type" value="Genomic_DNA"/>
</dbReference>
<evidence type="ECO:0000259" key="2">
    <source>
        <dbReference type="Pfam" id="PF01855"/>
    </source>
</evidence>
<comment type="caution">
    <text evidence="4">The sequence shown here is derived from an EMBL/GenBank/DDBJ whole genome shotgun (WGS) entry which is preliminary data.</text>
</comment>
<dbReference type="Pfam" id="PF17147">
    <property type="entry name" value="PFOR_II"/>
    <property type="match status" value="1"/>
</dbReference>
<dbReference type="GO" id="GO:0006979">
    <property type="term" value="P:response to oxidative stress"/>
    <property type="evidence" value="ECO:0007669"/>
    <property type="project" value="TreeGrafter"/>
</dbReference>
<dbReference type="SUPFAM" id="SSF52518">
    <property type="entry name" value="Thiamin diphosphate-binding fold (THDP-binding)"/>
    <property type="match status" value="1"/>
</dbReference>
<feature type="domain" description="Pyruvate flavodoxin/ferredoxin oxidoreductase pyrimidine binding" evidence="2">
    <location>
        <begin position="16"/>
        <end position="211"/>
    </location>
</feature>
<reference evidence="4" key="1">
    <citation type="journal article" date="2014" name="Front. Microbiol.">
        <title>High frequency of phylogenetically diverse reductive dehalogenase-homologous genes in deep subseafloor sedimentary metagenomes.</title>
        <authorList>
            <person name="Kawai M."/>
            <person name="Futagami T."/>
            <person name="Toyoda A."/>
            <person name="Takaki Y."/>
            <person name="Nishi S."/>
            <person name="Hori S."/>
            <person name="Arai W."/>
            <person name="Tsubouchi T."/>
            <person name="Morono Y."/>
            <person name="Uchiyama I."/>
            <person name="Ito T."/>
            <person name="Fujiyama A."/>
            <person name="Inagaki F."/>
            <person name="Takami H."/>
        </authorList>
    </citation>
    <scope>NUCLEOTIDE SEQUENCE</scope>
    <source>
        <strain evidence="4">Expedition CK06-06</strain>
    </source>
</reference>
<dbReference type="InterPro" id="IPR009014">
    <property type="entry name" value="Transketo_C/PFOR_II"/>
</dbReference>
<proteinExistence type="predicted"/>
<dbReference type="PANTHER" id="PTHR32154:SF0">
    <property type="entry name" value="PYRUVATE-FLAVODOXIN OXIDOREDUCTASE-RELATED"/>
    <property type="match status" value="1"/>
</dbReference>
<dbReference type="InterPro" id="IPR029061">
    <property type="entry name" value="THDP-binding"/>
</dbReference>
<sequence length="415" mass="46784">WKNIKIMTGNHAAANACKGARVQVVAAYPITPQSPVVEKISSFIESGELNAHMVRVESEQSALTACVAASATGVRVYTATSSHGLLLMYEILCWAAGNRLPIVMNIAMRSVGAPWSVWTDHQDAFTVRDTGWIQMFCEDNQEIYDTNLQAYRIAEDPSVYVPTFVNYDGYILSHTSMLVKLEPQNKIDEFLPPLKHHLNLGDMNVVKGVCPVTTPNIVKRAEGTAPGYYEFRYSLQRSIENSINKVKEVHDLFAEKFGRSYGNGIYKTYRAEDAEMYIFAVGSVASESRLAIDKLREKGVKIGLISLKLFRPFPTKYLRELFKDAKLIVVFDRDIGYGYEGILCYELKSALYQSKNRPFIKGYIVGLGGRDVNAEDLINGVYRSIDLEKKNEYSEQTEFIGLKLDELDFLQKEVK</sequence>
<dbReference type="InterPro" id="IPR033412">
    <property type="entry name" value="PFOR_II"/>
</dbReference>
<keyword evidence="1" id="KW-0560">Oxidoreductase</keyword>
<evidence type="ECO:0000256" key="1">
    <source>
        <dbReference type="ARBA" id="ARBA00023002"/>
    </source>
</evidence>
<name>X1DDK8_9ZZZZ</name>
<dbReference type="CDD" id="cd07034">
    <property type="entry name" value="TPP_PYR_PFOR_IOR-alpha_like"/>
    <property type="match status" value="1"/>
</dbReference>
<evidence type="ECO:0000259" key="3">
    <source>
        <dbReference type="Pfam" id="PF17147"/>
    </source>
</evidence>
<dbReference type="GO" id="GO:0016903">
    <property type="term" value="F:oxidoreductase activity, acting on the aldehyde or oxo group of donors"/>
    <property type="evidence" value="ECO:0007669"/>
    <property type="project" value="UniProtKB-ARBA"/>
</dbReference>
<evidence type="ECO:0008006" key="5">
    <source>
        <dbReference type="Google" id="ProtNLM"/>
    </source>
</evidence>
<accession>X1DDK8</accession>
<dbReference type="Gene3D" id="3.40.50.970">
    <property type="match status" value="1"/>
</dbReference>
<protein>
    <recommendedName>
        <fullName evidence="5">Pyruvate flavodoxin/ferredoxin oxidoreductase pyrimidine binding domain-containing protein</fullName>
    </recommendedName>
</protein>
<dbReference type="AlphaFoldDB" id="X1DDK8"/>